<organism evidence="2">
    <name type="scientific">marine metagenome</name>
    <dbReference type="NCBI Taxonomy" id="408172"/>
    <lineage>
        <taxon>unclassified sequences</taxon>
        <taxon>metagenomes</taxon>
        <taxon>ecological metagenomes</taxon>
    </lineage>
</organism>
<keyword evidence="1" id="KW-0812">Transmembrane</keyword>
<gene>
    <name evidence="2" type="ORF">METZ01_LOCUS211203</name>
</gene>
<proteinExistence type="predicted"/>
<dbReference type="EMBL" id="UINC01048159">
    <property type="protein sequence ID" value="SVB58349.1"/>
    <property type="molecule type" value="Genomic_DNA"/>
</dbReference>
<keyword evidence="1" id="KW-1133">Transmembrane helix</keyword>
<feature type="non-terminal residue" evidence="2">
    <location>
        <position position="1"/>
    </location>
</feature>
<evidence type="ECO:0000313" key="2">
    <source>
        <dbReference type="EMBL" id="SVB58349.1"/>
    </source>
</evidence>
<dbReference type="Pfam" id="PF19883">
    <property type="entry name" value="DUF6356"/>
    <property type="match status" value="1"/>
</dbReference>
<evidence type="ECO:0008006" key="3">
    <source>
        <dbReference type="Google" id="ProtNLM"/>
    </source>
</evidence>
<sequence>VGETYLQHGLSAMRYSLTFLFLFVIAFIHAILPFLFKKTASDIVCEMSEHMECRKGK</sequence>
<reference evidence="2" key="1">
    <citation type="submission" date="2018-05" db="EMBL/GenBank/DDBJ databases">
        <authorList>
            <person name="Lanie J.A."/>
            <person name="Ng W.-L."/>
            <person name="Kazmierczak K.M."/>
            <person name="Andrzejewski T.M."/>
            <person name="Davidsen T.M."/>
            <person name="Wayne K.J."/>
            <person name="Tettelin H."/>
            <person name="Glass J.I."/>
            <person name="Rusch D."/>
            <person name="Podicherti R."/>
            <person name="Tsui H.-C.T."/>
            <person name="Winkler M.E."/>
        </authorList>
    </citation>
    <scope>NUCLEOTIDE SEQUENCE</scope>
</reference>
<dbReference type="InterPro" id="IPR045936">
    <property type="entry name" value="DUF6356"/>
</dbReference>
<dbReference type="AlphaFoldDB" id="A0A382F6Q9"/>
<keyword evidence="1" id="KW-0472">Membrane</keyword>
<feature type="transmembrane region" description="Helical" evidence="1">
    <location>
        <begin position="15"/>
        <end position="36"/>
    </location>
</feature>
<accession>A0A382F6Q9</accession>
<evidence type="ECO:0000256" key="1">
    <source>
        <dbReference type="SAM" id="Phobius"/>
    </source>
</evidence>
<name>A0A382F6Q9_9ZZZZ</name>
<protein>
    <recommendedName>
        <fullName evidence="3">Capsule biosynthesis protein</fullName>
    </recommendedName>
</protein>